<reference evidence="1" key="1">
    <citation type="submission" date="2020-02" db="EMBL/GenBank/DDBJ databases">
        <authorList>
            <person name="Meier V. D."/>
        </authorList>
    </citation>
    <scope>NUCLEOTIDE SEQUENCE</scope>
    <source>
        <strain evidence="1">AVDCRST_MAG28</strain>
    </source>
</reference>
<organism evidence="1">
    <name type="scientific">uncultured Rubrobacteraceae bacterium</name>
    <dbReference type="NCBI Taxonomy" id="349277"/>
    <lineage>
        <taxon>Bacteria</taxon>
        <taxon>Bacillati</taxon>
        <taxon>Actinomycetota</taxon>
        <taxon>Rubrobacteria</taxon>
        <taxon>Rubrobacterales</taxon>
        <taxon>Rubrobacteraceae</taxon>
        <taxon>environmental samples</taxon>
    </lineage>
</organism>
<accession>A0A6J4REQ4</accession>
<dbReference type="InterPro" id="IPR036983">
    <property type="entry name" value="AIM24_sf"/>
</dbReference>
<dbReference type="EMBL" id="CADCVE010000104">
    <property type="protein sequence ID" value="CAA9465521.1"/>
    <property type="molecule type" value="Genomic_DNA"/>
</dbReference>
<name>A0A6J4REQ4_9ACTN</name>
<gene>
    <name evidence="1" type="ORF">AVDCRST_MAG28-4029</name>
</gene>
<dbReference type="AlphaFoldDB" id="A0A6J4REQ4"/>
<dbReference type="PANTHER" id="PTHR38074:SF1">
    <property type="entry name" value="ALTERED INHERITANCE OF MITOCHONDRIA PROTEIN 24, MITOCHONDRIAL"/>
    <property type="match status" value="1"/>
</dbReference>
<dbReference type="Gene3D" id="3.60.160.10">
    <property type="entry name" value="Mitochondrial biogenesis AIM24"/>
    <property type="match status" value="1"/>
</dbReference>
<dbReference type="Pfam" id="PF01987">
    <property type="entry name" value="AIM24"/>
    <property type="match status" value="1"/>
</dbReference>
<dbReference type="InterPro" id="IPR016031">
    <property type="entry name" value="Trp_RNA-bd_attenuator-like_dom"/>
</dbReference>
<dbReference type="PANTHER" id="PTHR38074">
    <property type="entry name" value="ALTERED INHERITANCE OF MITOCHONDRIA PROTEIN 24, MITOCHONDRIAL"/>
    <property type="match status" value="1"/>
</dbReference>
<protein>
    <submittedName>
        <fullName evidence="1">Ser/Arg-related nuclear matrix protein</fullName>
    </submittedName>
</protein>
<proteinExistence type="predicted"/>
<sequence length="210" mass="22775">MILNHQTLPANGNINPYAFCIDVTGEMLIRKGKMIAYYGSLRFEALGAGPFEVLVNEVLNSPLQARNFVVVTGRGKLILGDRGHNLASYDLEDGSLTIRSENVLGFQPSLACHESIIPGYLTLLGTGSFVASSNGPVHFLEPPVKVDEDALLGWADMPAPSYRYDYNYVRGALRTVGALVKGWGTGEEKQLDFSGNGTVLIQASERGVQR</sequence>
<dbReference type="SUPFAM" id="SSF51219">
    <property type="entry name" value="TRAP-like"/>
    <property type="match status" value="1"/>
</dbReference>
<dbReference type="InterPro" id="IPR002838">
    <property type="entry name" value="AIM24"/>
</dbReference>
<evidence type="ECO:0000313" key="1">
    <source>
        <dbReference type="EMBL" id="CAA9465521.1"/>
    </source>
</evidence>